<name>A0A1I8FK86_9PLAT</name>
<dbReference type="InterPro" id="IPR002717">
    <property type="entry name" value="HAT_MYST-type"/>
</dbReference>
<accession>A0A1I8FK86</accession>
<dbReference type="Gene3D" id="3.40.630.30">
    <property type="match status" value="1"/>
</dbReference>
<sequence>IASSSRAASSAKQQRLQSPQPALEIGGRFQCGCELADGQWYPGRDRAAKRGRRRSGPTRRSIFIHYLTLTGDLNEWVGIDRDRSGTLESAGLDPPGCQRRGQDPPDSGTKKRKFHEIHHVPKSVERDGRCHCRVGEEHQELTKVKYIDLIQIGKYEITTWYFSPYPDEYGKQTKLCDLRVLPEWTGTAVTLWAILARRSDSPDSNNLACILTLRAPHQRKGYGKLLISLSYELARSATSAQPRRSLAMDVQDTLHGLGLLQYWRGSYDLCLPQRTVQEHLLRILPRKAAAHRCRLPAVVAAVSKSPKAEKRVPTLASITAEVRPATPARSRCPPKSVHGHVHAWQADAPFLPCRQPAHDARLPGSAEGNCASCFRGMDAAGHEAGILA</sequence>
<dbReference type="Pfam" id="PF17772">
    <property type="entry name" value="zf-MYST"/>
    <property type="match status" value="1"/>
</dbReference>
<feature type="compositionally biased region" description="Low complexity" evidence="3">
    <location>
        <begin position="1"/>
        <end position="11"/>
    </location>
</feature>
<feature type="domain" description="MYST-type HAT" evidence="4">
    <location>
        <begin position="187"/>
        <end position="264"/>
    </location>
</feature>
<dbReference type="GO" id="GO:0044545">
    <property type="term" value="C:NSL complex"/>
    <property type="evidence" value="ECO:0007669"/>
    <property type="project" value="TreeGrafter"/>
</dbReference>
<comment type="similarity">
    <text evidence="2">Belongs to the MYST (SAS/MOZ) family.</text>
</comment>
<keyword evidence="6" id="KW-1185">Reference proteome</keyword>
<feature type="region of interest" description="Disordered" evidence="3">
    <location>
        <begin position="1"/>
        <end position="21"/>
    </location>
</feature>
<comment type="subcellular location">
    <subcellularLocation>
        <location evidence="2">Nucleus</location>
    </subcellularLocation>
</comment>
<dbReference type="EC" id="2.3.1.48" evidence="2"/>
<proteinExistence type="inferred from homology"/>
<dbReference type="PANTHER" id="PTHR10615">
    <property type="entry name" value="HISTONE ACETYLTRANSFERASE"/>
    <property type="match status" value="1"/>
</dbReference>
<evidence type="ECO:0000256" key="3">
    <source>
        <dbReference type="SAM" id="MobiDB-lite"/>
    </source>
</evidence>
<dbReference type="Proteomes" id="UP000095280">
    <property type="component" value="Unplaced"/>
</dbReference>
<dbReference type="WBParaSite" id="maker-unitig_37995-snap-gene-0.2-mRNA-1">
    <property type="protein sequence ID" value="maker-unitig_37995-snap-gene-0.2-mRNA-1"/>
    <property type="gene ID" value="maker-unitig_37995-snap-gene-0.2"/>
</dbReference>
<feature type="region of interest" description="Disordered" evidence="3">
    <location>
        <begin position="87"/>
        <end position="113"/>
    </location>
</feature>
<dbReference type="GO" id="GO:0072487">
    <property type="term" value="C:MSL complex"/>
    <property type="evidence" value="ECO:0007669"/>
    <property type="project" value="TreeGrafter"/>
</dbReference>
<dbReference type="InterPro" id="IPR016197">
    <property type="entry name" value="Chromo-like_dom_sf"/>
</dbReference>
<evidence type="ECO:0000313" key="6">
    <source>
        <dbReference type="Proteomes" id="UP000095280"/>
    </source>
</evidence>
<organism evidence="6 7">
    <name type="scientific">Macrostomum lignano</name>
    <dbReference type="NCBI Taxonomy" id="282301"/>
    <lineage>
        <taxon>Eukaryota</taxon>
        <taxon>Metazoa</taxon>
        <taxon>Spiralia</taxon>
        <taxon>Lophotrochozoa</taxon>
        <taxon>Platyhelminthes</taxon>
        <taxon>Rhabditophora</taxon>
        <taxon>Macrostomorpha</taxon>
        <taxon>Macrostomida</taxon>
        <taxon>Macrostomidae</taxon>
        <taxon>Macrostomum</taxon>
    </lineage>
</organism>
<protein>
    <recommendedName>
        <fullName evidence="2">Histone acetyltransferase</fullName>
        <ecNumber evidence="2">2.3.1.48</ecNumber>
    </recommendedName>
</protein>
<dbReference type="GO" id="GO:0006355">
    <property type="term" value="P:regulation of DNA-templated transcription"/>
    <property type="evidence" value="ECO:0007669"/>
    <property type="project" value="InterPro"/>
</dbReference>
<keyword evidence="1" id="KW-0808">Transferase</keyword>
<evidence type="ECO:0000259" key="5">
    <source>
        <dbReference type="Pfam" id="PF17772"/>
    </source>
</evidence>
<evidence type="ECO:0000313" key="7">
    <source>
        <dbReference type="WBParaSite" id="maker-unitig_37995-snap-gene-0.2-mRNA-1"/>
    </source>
</evidence>
<dbReference type="AlphaFoldDB" id="A0A1I8FK86"/>
<evidence type="ECO:0000259" key="4">
    <source>
        <dbReference type="Pfam" id="PF01853"/>
    </source>
</evidence>
<dbReference type="InterPro" id="IPR040706">
    <property type="entry name" value="Zf-MYST"/>
</dbReference>
<dbReference type="InterPro" id="IPR016181">
    <property type="entry name" value="Acyl_CoA_acyltransferase"/>
</dbReference>
<keyword evidence="2" id="KW-0539">Nucleus</keyword>
<evidence type="ECO:0000256" key="2">
    <source>
        <dbReference type="RuleBase" id="RU361211"/>
    </source>
</evidence>
<dbReference type="GO" id="GO:0005634">
    <property type="term" value="C:nucleus"/>
    <property type="evidence" value="ECO:0007669"/>
    <property type="project" value="UniProtKB-SubCell"/>
</dbReference>
<dbReference type="GO" id="GO:0046972">
    <property type="term" value="F:histone H4K16 acetyltransferase activity"/>
    <property type="evidence" value="ECO:0007669"/>
    <property type="project" value="TreeGrafter"/>
</dbReference>
<reference evidence="7" key="1">
    <citation type="submission" date="2016-11" db="UniProtKB">
        <authorList>
            <consortium name="WormBaseParasite"/>
        </authorList>
    </citation>
    <scope>IDENTIFICATION</scope>
</reference>
<comment type="catalytic activity">
    <reaction evidence="2">
        <text>L-lysyl-[protein] + acetyl-CoA = N(6)-acetyl-L-lysyl-[protein] + CoA + H(+)</text>
        <dbReference type="Rhea" id="RHEA:45948"/>
        <dbReference type="Rhea" id="RHEA-COMP:9752"/>
        <dbReference type="Rhea" id="RHEA-COMP:10731"/>
        <dbReference type="ChEBI" id="CHEBI:15378"/>
        <dbReference type="ChEBI" id="CHEBI:29969"/>
        <dbReference type="ChEBI" id="CHEBI:57287"/>
        <dbReference type="ChEBI" id="CHEBI:57288"/>
        <dbReference type="ChEBI" id="CHEBI:61930"/>
        <dbReference type="EC" id="2.3.1.48"/>
    </reaction>
</comment>
<evidence type="ECO:0000256" key="1">
    <source>
        <dbReference type="ARBA" id="ARBA00022679"/>
    </source>
</evidence>
<dbReference type="Pfam" id="PF01853">
    <property type="entry name" value="MOZ_SAS"/>
    <property type="match status" value="1"/>
</dbReference>
<dbReference type="SUPFAM" id="SSF54160">
    <property type="entry name" value="Chromo domain-like"/>
    <property type="match status" value="1"/>
</dbReference>
<dbReference type="GO" id="GO:0035267">
    <property type="term" value="C:NuA4 histone acetyltransferase complex"/>
    <property type="evidence" value="ECO:0007669"/>
    <property type="project" value="TreeGrafter"/>
</dbReference>
<dbReference type="SUPFAM" id="SSF55729">
    <property type="entry name" value="Acyl-CoA N-acyltransferases (Nat)"/>
    <property type="match status" value="1"/>
</dbReference>
<feature type="domain" description="MYST zinc finger" evidence="5">
    <location>
        <begin position="144"/>
        <end position="175"/>
    </location>
</feature>
<dbReference type="InterPro" id="IPR050603">
    <property type="entry name" value="MYST_HAT"/>
</dbReference>
<dbReference type="PANTHER" id="PTHR10615:SF82">
    <property type="entry name" value="HISTONE ACETYLTRANSFERASE KAT8"/>
    <property type="match status" value="1"/>
</dbReference>
<dbReference type="Gene3D" id="3.30.60.60">
    <property type="entry name" value="N-acetyl transferase-like"/>
    <property type="match status" value="1"/>
</dbReference>